<dbReference type="AlphaFoldDB" id="A0A168BF17"/>
<evidence type="ECO:0000313" key="3">
    <source>
        <dbReference type="Proteomes" id="UP000076881"/>
    </source>
</evidence>
<evidence type="ECO:0000256" key="1">
    <source>
        <dbReference type="SAM" id="MobiDB-lite"/>
    </source>
</evidence>
<protein>
    <submittedName>
        <fullName evidence="2">Uncharacterized protein</fullName>
    </submittedName>
</protein>
<accession>A0A168BF17</accession>
<reference evidence="2 3" key="1">
    <citation type="journal article" date="2016" name="Genome Biol. Evol.">
        <title>Divergent and convergent evolution of fungal pathogenicity.</title>
        <authorList>
            <person name="Shang Y."/>
            <person name="Xiao G."/>
            <person name="Zheng P."/>
            <person name="Cen K."/>
            <person name="Zhan S."/>
            <person name="Wang C."/>
        </authorList>
    </citation>
    <scope>NUCLEOTIDE SEQUENCE [LARGE SCALE GENOMIC DNA]</scope>
    <source>
        <strain evidence="2 3">RCEF 1005</strain>
    </source>
</reference>
<dbReference type="Proteomes" id="UP000076881">
    <property type="component" value="Unassembled WGS sequence"/>
</dbReference>
<proteinExistence type="predicted"/>
<name>A0A168BF17_CORDF</name>
<keyword evidence="3" id="KW-1185">Reference proteome</keyword>
<gene>
    <name evidence="2" type="ORF">LEL_09846</name>
</gene>
<evidence type="ECO:0000313" key="2">
    <source>
        <dbReference type="EMBL" id="OAA70030.1"/>
    </source>
</evidence>
<comment type="caution">
    <text evidence="2">The sequence shown here is derived from an EMBL/GenBank/DDBJ whole genome shotgun (WGS) entry which is preliminary data.</text>
</comment>
<organism evidence="2 3">
    <name type="scientific">Akanthomyces lecanii RCEF 1005</name>
    <dbReference type="NCBI Taxonomy" id="1081108"/>
    <lineage>
        <taxon>Eukaryota</taxon>
        <taxon>Fungi</taxon>
        <taxon>Dikarya</taxon>
        <taxon>Ascomycota</taxon>
        <taxon>Pezizomycotina</taxon>
        <taxon>Sordariomycetes</taxon>
        <taxon>Hypocreomycetidae</taxon>
        <taxon>Hypocreales</taxon>
        <taxon>Cordycipitaceae</taxon>
        <taxon>Akanthomyces</taxon>
        <taxon>Cordyceps confragosa</taxon>
    </lineage>
</organism>
<feature type="region of interest" description="Disordered" evidence="1">
    <location>
        <begin position="68"/>
        <end position="92"/>
    </location>
</feature>
<dbReference type="EMBL" id="AZHF01000010">
    <property type="protein sequence ID" value="OAA70030.1"/>
    <property type="molecule type" value="Genomic_DNA"/>
</dbReference>
<sequence>MSASDPQRKKNFTETIHASYGHLDPPPIVVTVSLDVTSEQAANTAVKVVKRHVSSSISSSAMQDIFENSTLSGTRTGASGGGRGRSTPRAHIWWRTPDPGQLVEEYHRGQLQGLYTRLGASAYGSPLDAKSDTL</sequence>